<dbReference type="Proteomes" id="UP000000437">
    <property type="component" value="Chromosome 2"/>
</dbReference>
<organism evidence="1 2">
    <name type="scientific">Danio rerio</name>
    <name type="common">Zebrafish</name>
    <name type="synonym">Brachydanio rerio</name>
    <dbReference type="NCBI Taxonomy" id="7955"/>
    <lineage>
        <taxon>Eukaryota</taxon>
        <taxon>Metazoa</taxon>
        <taxon>Chordata</taxon>
        <taxon>Craniata</taxon>
        <taxon>Vertebrata</taxon>
        <taxon>Euteleostomi</taxon>
        <taxon>Actinopterygii</taxon>
        <taxon>Neopterygii</taxon>
        <taxon>Teleostei</taxon>
        <taxon>Ostariophysi</taxon>
        <taxon>Cypriniformes</taxon>
        <taxon>Danionidae</taxon>
        <taxon>Danioninae</taxon>
        <taxon>Danio</taxon>
    </lineage>
</organism>
<dbReference type="RefSeq" id="XP_073775327.1">
    <property type="nucleotide sequence ID" value="XM_073919226.1"/>
</dbReference>
<protein>
    <submittedName>
        <fullName evidence="2">Uncharacterized protein isoform X2</fullName>
    </submittedName>
</protein>
<evidence type="ECO:0000313" key="1">
    <source>
        <dbReference type="Proteomes" id="UP000000437"/>
    </source>
</evidence>
<reference evidence="2" key="1">
    <citation type="submission" date="2025-08" db="UniProtKB">
        <authorList>
            <consortium name="RefSeq"/>
        </authorList>
    </citation>
    <scope>IDENTIFICATION</scope>
    <source>
        <strain evidence="2">Tuebingen</strain>
        <tissue evidence="2">Fibroblasts and whole tissue</tissue>
    </source>
</reference>
<sequence length="1031" mass="117861">MYGLARLAYFHSCSCSWKNNRPGGAFDQRFGSDSRLLRLFCIVTLNKKRFSLCFFALLLTLSLVLAMAFGVAMFAPVCLIENDGFGKLSVKKQAKDILDRIIEPVVVVSVVGPHRTGKSYLVNLLAGLQTGFSLGYTIESETKGIWMWCIPHPTKKGHTLVLLDTEGLGDVQEKEKNDKWIFCLAVLLSSVLVYNSLGVIDDEAVEKLHYVTELPENIRVKAEGDEDESAEFMHVFPSFVWAVQDFDLEFEIEDEWMTSDEYLESALKLKKGHSLGTQRYNLPRRCLCEFFAQKKCFLFPRPAYRKYMRRLEDLSDETLDSRFLHQAHTFCSYIYDNAQPKTVRGHTITGTALGNLAEIYVEAISSGNVICLENAVVSLAKIQNVRAVDQARQIYKEEMLRMAQPPLDPDQLSRIHTLAEEKAIKVFINMSFSDKDQIYQKELMEKIHHEYQHMCLQNHQAFLMQCRKVLEYSFYPLELKISDGSYLRPGGYRQYRALLNQLISDYRARTESQIKHEEALWMFLQGKEDVGNQILQADESLSAAEQEKEVQILKNEILQQHQRGLEEQKHLEEQIIQQMKRNQEKIRRDDDQALKAKHKHEEASWMIWKGNKDVGNKIVQADESLSAVEQEKEGKSLGSPPRAESSTGQPTSESAEEFTPELIQTVDEDKHKNTYRFVSPHAGQFQCSLTSLVFVMDGEGEVLYRVVSWDPRLLDGLGQIQPVGPLYDIDCFNGSISRLHLPHCEIFSEGDNMDGLAVAHFTAGNIEIIQPIKVTETHVMIDIRDLSLFGLLWMKIFSPPISGQVLLFLRTLPVEEREKILNVHLLPGNIPVPEVQLCHRDKKYIETTSKCQLFFEREYSLCCQPENFQVQPTSEIFDHSNFGPNYHPTFEVFLGVHVREVGLAILDKAENGREVWSRQRILLTAPSQGVEDHRLTPGSEFVDALRGDLIQKVSSVMAIADSLMSERMITDELYNEVHNADTNQRKMRLLFRALDSGGASVKAEFYRLLMENEPRLVHELESRHSESSGPQ</sequence>
<accession>A0AC58H021</accession>
<keyword evidence="1" id="KW-1185">Reference proteome</keyword>
<proteinExistence type="predicted"/>
<name>A0AC58H021_DANRE</name>
<evidence type="ECO:0000313" key="2">
    <source>
        <dbReference type="RefSeq" id="XP_073775327.1"/>
    </source>
</evidence>
<gene>
    <name evidence="2" type="primary">gbp3</name>
    <name evidence="2" type="synonym">si:ch211-195h23.5</name>
</gene>